<feature type="region of interest" description="Disordered" evidence="1">
    <location>
        <begin position="627"/>
        <end position="695"/>
    </location>
</feature>
<dbReference type="AlphaFoldDB" id="A0A517L6A7"/>
<evidence type="ECO:0000256" key="1">
    <source>
        <dbReference type="SAM" id="MobiDB-lite"/>
    </source>
</evidence>
<dbReference type="PANTHER" id="PTHR38046">
    <property type="entry name" value="CRYPTIC LOCI REGULATOR 2"/>
    <property type="match status" value="1"/>
</dbReference>
<dbReference type="Pfam" id="PF16761">
    <property type="entry name" value="Clr2_transil"/>
    <property type="match status" value="1"/>
</dbReference>
<dbReference type="InterPro" id="IPR031915">
    <property type="entry name" value="Clr2_N"/>
</dbReference>
<keyword evidence="5" id="KW-1185">Reference proteome</keyword>
<evidence type="ECO:0008006" key="6">
    <source>
        <dbReference type="Google" id="ProtNLM"/>
    </source>
</evidence>
<dbReference type="GO" id="GO:0031934">
    <property type="term" value="C:mating-type region heterochromatin"/>
    <property type="evidence" value="ECO:0007669"/>
    <property type="project" value="TreeGrafter"/>
</dbReference>
<feature type="compositionally biased region" description="Basic and acidic residues" evidence="1">
    <location>
        <begin position="17"/>
        <end position="28"/>
    </location>
</feature>
<evidence type="ECO:0000313" key="4">
    <source>
        <dbReference type="EMBL" id="QDS71176.1"/>
    </source>
</evidence>
<feature type="domain" description="Cryptic loci regulator 2 C-terminal" evidence="2">
    <location>
        <begin position="379"/>
        <end position="498"/>
    </location>
</feature>
<feature type="compositionally biased region" description="Basic and acidic residues" evidence="1">
    <location>
        <begin position="635"/>
        <end position="647"/>
    </location>
</feature>
<gene>
    <name evidence="4" type="ORF">FKW77_010138</name>
</gene>
<proteinExistence type="predicted"/>
<dbReference type="Proteomes" id="UP000316270">
    <property type="component" value="Chromosome 5"/>
</dbReference>
<dbReference type="Pfam" id="PF10383">
    <property type="entry name" value="Clr2"/>
    <property type="match status" value="1"/>
</dbReference>
<dbReference type="GO" id="GO:0033553">
    <property type="term" value="C:rDNA heterochromatin"/>
    <property type="evidence" value="ECO:0007669"/>
    <property type="project" value="TreeGrafter"/>
</dbReference>
<dbReference type="InterPro" id="IPR038986">
    <property type="entry name" value="Clr2"/>
</dbReference>
<name>A0A517L6A7_9PEZI</name>
<feature type="domain" description="Cryptic loci regulator 2 N-terminal" evidence="3">
    <location>
        <begin position="57"/>
        <end position="120"/>
    </location>
</feature>
<sequence>MTGPVRVVPISAGSDGDADHKPNPNEYRKLTPPTIYLEKLGMLWMNSRQDGKSGFSYILDRLPDGYTVWERPRPGNPKHVDKWCYGHPSGFKFDSPNRFFPHFLHLMDNGSSAGCACAGCSKGSRSVKKPSAISTTRPPGRSSMGGVAAPTTPLGAPTLGRPKGRPWVQGRTDDEGTPDVYRNSIDKLKKEGNLDALIKEEMSMDWRVERTNIKHHIERTSRQPSFLPRLAELVLFVRKLGESEEIKLDGEQYKIWNRDEEKYTGNSKWEAGVVTQLAEEECSIQDLLIQTPKHNAVNYAGFRIEPLSDPNSDQKALSKQYTYVWLNQIRPFIFWREYLARTPPQVWSPTIQHALTVMSSVALVEKYRFKGSWPSAKIFSKGVYIGSEFVCEGDSVRLVPKDKAANKVTDILRVESITLNFTNLDKSSDSDYDDGHPYNSAIYLTGTIFTTDKDRAFSEQRLTKVLPASFEQYGPWFQRTEVGKLSRIPFHRVMGRCYDPAAMQTWFSEQSGFDSTSRADIISTGLAGLRQARDISSKRDVRITEGKTWLWEESRAQALDLHEINGYETAAHDVSRDPKEWRKQIRILDGTAGAAEREDLQDRVLIRSSMTNNSMVTSALRVNEDIDSASATEAEQSRDASRKRGLSDVESSEEEGVDDFVDQMARNMALPMDDEQVSEDEDEDNDDDLVNDGKDAVRGRRMEIILD</sequence>
<dbReference type="EMBL" id="CP042189">
    <property type="protein sequence ID" value="QDS71176.1"/>
    <property type="molecule type" value="Genomic_DNA"/>
</dbReference>
<evidence type="ECO:0000259" key="3">
    <source>
        <dbReference type="Pfam" id="PF16761"/>
    </source>
</evidence>
<dbReference type="GO" id="GO:0070824">
    <property type="term" value="C:SHREC complex"/>
    <property type="evidence" value="ECO:0007669"/>
    <property type="project" value="InterPro"/>
</dbReference>
<dbReference type="GO" id="GO:0030466">
    <property type="term" value="P:silent mating-type cassette heterochromatin formation"/>
    <property type="evidence" value="ECO:0007669"/>
    <property type="project" value="TreeGrafter"/>
</dbReference>
<dbReference type="PANTHER" id="PTHR38046:SF1">
    <property type="entry name" value="CRYPTIC LOCI REGULATOR 2"/>
    <property type="match status" value="1"/>
</dbReference>
<feature type="compositionally biased region" description="Acidic residues" evidence="1">
    <location>
        <begin position="672"/>
        <end position="690"/>
    </location>
</feature>
<dbReference type="InterPro" id="IPR018839">
    <property type="entry name" value="Tscrpt-silencing_Clr2_C"/>
</dbReference>
<feature type="region of interest" description="Disordered" evidence="1">
    <location>
        <begin position="1"/>
        <end position="28"/>
    </location>
</feature>
<dbReference type="OrthoDB" id="438224at2759"/>
<feature type="region of interest" description="Disordered" evidence="1">
    <location>
        <begin position="126"/>
        <end position="181"/>
    </location>
</feature>
<organism evidence="4 5">
    <name type="scientific">Venturia effusa</name>
    <dbReference type="NCBI Taxonomy" id="50376"/>
    <lineage>
        <taxon>Eukaryota</taxon>
        <taxon>Fungi</taxon>
        <taxon>Dikarya</taxon>
        <taxon>Ascomycota</taxon>
        <taxon>Pezizomycotina</taxon>
        <taxon>Dothideomycetes</taxon>
        <taxon>Pleosporomycetidae</taxon>
        <taxon>Venturiales</taxon>
        <taxon>Venturiaceae</taxon>
        <taxon>Venturia</taxon>
    </lineage>
</organism>
<feature type="compositionally biased region" description="Acidic residues" evidence="1">
    <location>
        <begin position="650"/>
        <end position="661"/>
    </location>
</feature>
<evidence type="ECO:0000313" key="5">
    <source>
        <dbReference type="Proteomes" id="UP000316270"/>
    </source>
</evidence>
<accession>A0A517L6A7</accession>
<protein>
    <recommendedName>
        <fullName evidence="6">Cryptic loci regulator 2 N-terminal domain-containing protein</fullName>
    </recommendedName>
</protein>
<dbReference type="STRING" id="50376.A0A517L6A7"/>
<evidence type="ECO:0000259" key="2">
    <source>
        <dbReference type="Pfam" id="PF10383"/>
    </source>
</evidence>
<reference evidence="4 5" key="1">
    <citation type="submission" date="2019-07" db="EMBL/GenBank/DDBJ databases">
        <title>Finished genome of Venturia effusa.</title>
        <authorList>
            <person name="Young C.A."/>
            <person name="Cox M.P."/>
            <person name="Ganley A.R.D."/>
            <person name="David W.J."/>
        </authorList>
    </citation>
    <scope>NUCLEOTIDE SEQUENCE [LARGE SCALE GENOMIC DNA]</scope>
    <source>
        <strain evidence="5">albino</strain>
    </source>
</reference>